<evidence type="ECO:0000313" key="10">
    <source>
        <dbReference type="EMBL" id="NYE06763.1"/>
    </source>
</evidence>
<evidence type="ECO:0000256" key="2">
    <source>
        <dbReference type="ARBA" id="ARBA00006602"/>
    </source>
</evidence>
<dbReference type="InterPro" id="IPR018035">
    <property type="entry name" value="Flagellar_FliH/T3SS_HrpE"/>
</dbReference>
<dbReference type="GO" id="GO:0015031">
    <property type="term" value="P:protein transport"/>
    <property type="evidence" value="ECO:0007669"/>
    <property type="project" value="UniProtKB-KW"/>
</dbReference>
<keyword evidence="4" id="KW-1005">Bacterial flagellum biogenesis</keyword>
<keyword evidence="10" id="KW-0969">Cilium</keyword>
<keyword evidence="10" id="KW-0282">Flagellum</keyword>
<comment type="caution">
    <text evidence="10">The sequence shown here is derived from an EMBL/GenBank/DDBJ whole genome shotgun (WGS) entry which is preliminary data.</text>
</comment>
<dbReference type="AlphaFoldDB" id="A0A852TD95"/>
<protein>
    <recommendedName>
        <fullName evidence="7">Flagellar assembly protein FliH</fullName>
    </recommendedName>
</protein>
<evidence type="ECO:0000313" key="11">
    <source>
        <dbReference type="Proteomes" id="UP000548423"/>
    </source>
</evidence>
<reference evidence="11" key="2">
    <citation type="submission" date="2020-08" db="EMBL/GenBank/DDBJ databases">
        <title>The Agave Microbiome: Exploring the role of microbial communities in plant adaptations to desert environments.</title>
        <authorList>
            <person name="Partida-Martinez L.P."/>
        </authorList>
    </citation>
    <scope>NUCLEOTIDE SEQUENCE [LARGE SCALE GENOMIC DNA]</scope>
    <source>
        <strain evidence="11">AT2.8</strain>
    </source>
</reference>
<evidence type="ECO:0000256" key="7">
    <source>
        <dbReference type="NCBIfam" id="TIGR03825"/>
    </source>
</evidence>
<evidence type="ECO:0000259" key="9">
    <source>
        <dbReference type="Pfam" id="PF02108"/>
    </source>
</evidence>
<reference evidence="11" key="1">
    <citation type="submission" date="2020-07" db="EMBL/GenBank/DDBJ databases">
        <authorList>
            <person name="Partida-Martinez L."/>
            <person name="Huntemann M."/>
            <person name="Clum A."/>
            <person name="Wang J."/>
            <person name="Palaniappan K."/>
            <person name="Ritter S."/>
            <person name="Chen I.-M."/>
            <person name="Stamatis D."/>
            <person name="Reddy T."/>
            <person name="O'Malley R."/>
            <person name="Daum C."/>
            <person name="Shapiro N."/>
            <person name="Ivanova N."/>
            <person name="Kyrpides N."/>
            <person name="Woyke T."/>
        </authorList>
    </citation>
    <scope>NUCLEOTIDE SEQUENCE [LARGE SCALE GENOMIC DNA]</scope>
    <source>
        <strain evidence="11">AT2.8</strain>
    </source>
</reference>
<sequence length="273" mass="31332">MSYSKVFKASQLSIMNDVKIISQPTVKFVFDGESPLPSHNEEEERTSHQVHLMLEEAQAEAQAIINNARKQAQSIEEATEVKVNQWWEENQKQLEDLSFEAKQQGYQEGFELGRKDSENELKQQYREKMEQIQCLLNQAYQQKEEIIAEAEPFLLELSTVIASQIIKQELDESPDKFIELIKQHILRVKEKESITVCVHPGDFDFIQAQRSHLVAVVNGETEIKIFPDQSISSKGCVIRTAFGSVDARIDTQLEEVKKVILEARRVNDQNVVS</sequence>
<keyword evidence="6" id="KW-1006">Bacterial flagellum protein export</keyword>
<evidence type="ECO:0000256" key="5">
    <source>
        <dbReference type="ARBA" id="ARBA00022927"/>
    </source>
</evidence>
<evidence type="ECO:0000256" key="3">
    <source>
        <dbReference type="ARBA" id="ARBA00022448"/>
    </source>
</evidence>
<dbReference type="InterPro" id="IPR022524">
    <property type="entry name" value="FliH_Bacilli"/>
</dbReference>
<evidence type="ECO:0000256" key="6">
    <source>
        <dbReference type="ARBA" id="ARBA00023225"/>
    </source>
</evidence>
<dbReference type="PANTHER" id="PTHR34982:SF1">
    <property type="entry name" value="FLAGELLAR ASSEMBLY PROTEIN FLIH"/>
    <property type="match status" value="1"/>
</dbReference>
<name>A0A852TD95_9BACI</name>
<feature type="coiled-coil region" evidence="8">
    <location>
        <begin position="115"/>
        <end position="149"/>
    </location>
</feature>
<comment type="similarity">
    <text evidence="2">Belongs to the FliH family.</text>
</comment>
<dbReference type="Proteomes" id="UP000548423">
    <property type="component" value="Unassembled WGS sequence"/>
</dbReference>
<keyword evidence="8" id="KW-0175">Coiled coil</keyword>
<dbReference type="Pfam" id="PF02108">
    <property type="entry name" value="FliH"/>
    <property type="match status" value="1"/>
</dbReference>
<dbReference type="GO" id="GO:0005829">
    <property type="term" value="C:cytosol"/>
    <property type="evidence" value="ECO:0007669"/>
    <property type="project" value="TreeGrafter"/>
</dbReference>
<evidence type="ECO:0000256" key="1">
    <source>
        <dbReference type="ARBA" id="ARBA00003041"/>
    </source>
</evidence>
<dbReference type="PANTHER" id="PTHR34982">
    <property type="entry name" value="YOP PROTEINS TRANSLOCATION PROTEIN L"/>
    <property type="match status" value="1"/>
</dbReference>
<evidence type="ECO:0000256" key="4">
    <source>
        <dbReference type="ARBA" id="ARBA00022795"/>
    </source>
</evidence>
<dbReference type="NCBIfam" id="TIGR03825">
    <property type="entry name" value="FliH_bacil"/>
    <property type="match status" value="1"/>
</dbReference>
<evidence type="ECO:0000256" key="8">
    <source>
        <dbReference type="SAM" id="Coils"/>
    </source>
</evidence>
<organism evidence="10 11">
    <name type="scientific">Neobacillus niacini</name>
    <dbReference type="NCBI Taxonomy" id="86668"/>
    <lineage>
        <taxon>Bacteria</taxon>
        <taxon>Bacillati</taxon>
        <taxon>Bacillota</taxon>
        <taxon>Bacilli</taxon>
        <taxon>Bacillales</taxon>
        <taxon>Bacillaceae</taxon>
        <taxon>Neobacillus</taxon>
    </lineage>
</organism>
<keyword evidence="3" id="KW-0813">Transport</keyword>
<dbReference type="InterPro" id="IPR051472">
    <property type="entry name" value="T3SS_Stator/FliH"/>
</dbReference>
<gene>
    <name evidence="10" type="ORF">F4694_003543</name>
</gene>
<proteinExistence type="inferred from homology"/>
<accession>A0A852TD95</accession>
<comment type="function">
    <text evidence="1">Needed for flagellar regrowth and assembly.</text>
</comment>
<keyword evidence="10" id="KW-0966">Cell projection</keyword>
<dbReference type="EMBL" id="JACCBX010000007">
    <property type="protein sequence ID" value="NYE06763.1"/>
    <property type="molecule type" value="Genomic_DNA"/>
</dbReference>
<keyword evidence="5" id="KW-0653">Protein transport</keyword>
<dbReference type="GO" id="GO:0044781">
    <property type="term" value="P:bacterial-type flagellum organization"/>
    <property type="evidence" value="ECO:0007669"/>
    <property type="project" value="UniProtKB-KW"/>
</dbReference>
<feature type="domain" description="Flagellar assembly protein FliH/Type III secretion system HrpE" evidence="9">
    <location>
        <begin position="127"/>
        <end position="255"/>
    </location>
</feature>